<reference evidence="9 10" key="1">
    <citation type="journal article" date="2019" name="Int. J. Syst. Evol. Microbiol.">
        <title>The Global Catalogue of Microorganisms (GCM) 10K type strain sequencing project: providing services to taxonomists for standard genome sequencing and annotation.</title>
        <authorList>
            <consortium name="The Broad Institute Genomics Platform"/>
            <consortium name="The Broad Institute Genome Sequencing Center for Infectious Disease"/>
            <person name="Wu L."/>
            <person name="Ma J."/>
        </authorList>
    </citation>
    <scope>NUCLEOTIDE SEQUENCE [LARGE SCALE GENOMIC DNA]</scope>
    <source>
        <strain evidence="9 10">JCM 17504</strain>
    </source>
</reference>
<dbReference type="RefSeq" id="WP_227778564.1">
    <property type="nucleotide sequence ID" value="NZ_BAABKX010000024.1"/>
</dbReference>
<dbReference type="CDD" id="cd06261">
    <property type="entry name" value="TM_PBP2"/>
    <property type="match status" value="1"/>
</dbReference>
<dbReference type="AlphaFoldDB" id="A0AAV3UPN8"/>
<feature type="transmembrane region" description="Helical" evidence="7">
    <location>
        <begin position="118"/>
        <end position="140"/>
    </location>
</feature>
<dbReference type="Pfam" id="PF00528">
    <property type="entry name" value="BPD_transp_1"/>
    <property type="match status" value="1"/>
</dbReference>
<evidence type="ECO:0000313" key="10">
    <source>
        <dbReference type="Proteomes" id="UP001501729"/>
    </source>
</evidence>
<keyword evidence="5 7" id="KW-1133">Transmembrane helix</keyword>
<feature type="transmembrane region" description="Helical" evidence="7">
    <location>
        <begin position="199"/>
        <end position="222"/>
    </location>
</feature>
<evidence type="ECO:0000256" key="1">
    <source>
        <dbReference type="ARBA" id="ARBA00004651"/>
    </source>
</evidence>
<evidence type="ECO:0000256" key="2">
    <source>
        <dbReference type="ARBA" id="ARBA00022448"/>
    </source>
</evidence>
<evidence type="ECO:0000256" key="5">
    <source>
        <dbReference type="ARBA" id="ARBA00022989"/>
    </source>
</evidence>
<feature type="transmembrane region" description="Helical" evidence="7">
    <location>
        <begin position="242"/>
        <end position="263"/>
    </location>
</feature>
<feature type="domain" description="ABC transmembrane type-1" evidence="8">
    <location>
        <begin position="80"/>
        <end position="260"/>
    </location>
</feature>
<evidence type="ECO:0000256" key="4">
    <source>
        <dbReference type="ARBA" id="ARBA00022692"/>
    </source>
</evidence>
<protein>
    <submittedName>
        <fullName evidence="9">ABC transporter permease</fullName>
    </submittedName>
</protein>
<dbReference type="GeneID" id="68617131"/>
<gene>
    <name evidence="9" type="ORF">GCM10025751_51120</name>
</gene>
<comment type="similarity">
    <text evidence="7">Belongs to the binding-protein-dependent transport system permease family.</text>
</comment>
<feature type="transmembrane region" description="Helical" evidence="7">
    <location>
        <begin position="146"/>
        <end position="165"/>
    </location>
</feature>
<dbReference type="Proteomes" id="UP001501729">
    <property type="component" value="Unassembled WGS sequence"/>
</dbReference>
<feature type="transmembrane region" description="Helical" evidence="7">
    <location>
        <begin position="34"/>
        <end position="56"/>
    </location>
</feature>
<dbReference type="PANTHER" id="PTHR30151">
    <property type="entry name" value="ALKANE SULFONATE ABC TRANSPORTER-RELATED, MEMBRANE SUBUNIT"/>
    <property type="match status" value="1"/>
</dbReference>
<organism evidence="9 10">
    <name type="scientific">Haladaptatus pallidirubidus</name>
    <dbReference type="NCBI Taxonomy" id="1008152"/>
    <lineage>
        <taxon>Archaea</taxon>
        <taxon>Methanobacteriati</taxon>
        <taxon>Methanobacteriota</taxon>
        <taxon>Stenosarchaea group</taxon>
        <taxon>Halobacteria</taxon>
        <taxon>Halobacteriales</taxon>
        <taxon>Haladaptataceae</taxon>
        <taxon>Haladaptatus</taxon>
    </lineage>
</organism>
<evidence type="ECO:0000313" key="9">
    <source>
        <dbReference type="EMBL" id="GAA5063062.1"/>
    </source>
</evidence>
<feature type="transmembrane region" description="Helical" evidence="7">
    <location>
        <begin position="84"/>
        <end position="106"/>
    </location>
</feature>
<dbReference type="EMBL" id="BAABKX010000024">
    <property type="protein sequence ID" value="GAA5063062.1"/>
    <property type="molecule type" value="Genomic_DNA"/>
</dbReference>
<dbReference type="Gene3D" id="1.10.3720.10">
    <property type="entry name" value="MetI-like"/>
    <property type="match status" value="1"/>
</dbReference>
<name>A0AAV3UPN8_9EURY</name>
<keyword evidence="10" id="KW-1185">Reference proteome</keyword>
<evidence type="ECO:0000259" key="8">
    <source>
        <dbReference type="PROSITE" id="PS50928"/>
    </source>
</evidence>
<dbReference type="PROSITE" id="PS50928">
    <property type="entry name" value="ABC_TM1"/>
    <property type="match status" value="1"/>
</dbReference>
<keyword evidence="6 7" id="KW-0472">Membrane</keyword>
<accession>A0AAV3UPN8</accession>
<proteinExistence type="inferred from homology"/>
<evidence type="ECO:0000256" key="6">
    <source>
        <dbReference type="ARBA" id="ARBA00023136"/>
    </source>
</evidence>
<sequence length="278" mass="30504">MQTQENQPNQAWWTKATLKQLYVRSNALQSISKLIPIAVLLLFWEVLSGTAVPAAVLPPFSEVSPEIITLGTSGDIYDHLYDTLFRGLAGLFVAIAIAVPLGMAMGRSEWVARNLNPIISLTYPLPKSPLIPLVVFWLGMGHLSRITLAVIGGLLPILISSYNGAENIQEELLWVSQSFGLSSIEETYKVMIPAALPTVLTGVRIGMIFSFIIVISSEMIMANSGLGVMVVQFGQYGQYPKVFATVFWIALLVAGLDRLYLLISSYLLRWSDQEVSGL</sequence>
<keyword evidence="4 7" id="KW-0812">Transmembrane</keyword>
<evidence type="ECO:0000256" key="7">
    <source>
        <dbReference type="RuleBase" id="RU363032"/>
    </source>
</evidence>
<dbReference type="PANTHER" id="PTHR30151:SF0">
    <property type="entry name" value="ABC TRANSPORTER PERMEASE PROTEIN MJ0413-RELATED"/>
    <property type="match status" value="1"/>
</dbReference>
<dbReference type="InterPro" id="IPR000515">
    <property type="entry name" value="MetI-like"/>
</dbReference>
<keyword evidence="2 7" id="KW-0813">Transport</keyword>
<keyword evidence="3" id="KW-1003">Cell membrane</keyword>
<dbReference type="InterPro" id="IPR035906">
    <property type="entry name" value="MetI-like_sf"/>
</dbReference>
<evidence type="ECO:0000256" key="3">
    <source>
        <dbReference type="ARBA" id="ARBA00022475"/>
    </source>
</evidence>
<dbReference type="GO" id="GO:0055085">
    <property type="term" value="P:transmembrane transport"/>
    <property type="evidence" value="ECO:0007669"/>
    <property type="project" value="InterPro"/>
</dbReference>
<dbReference type="GO" id="GO:0005886">
    <property type="term" value="C:plasma membrane"/>
    <property type="evidence" value="ECO:0007669"/>
    <property type="project" value="UniProtKB-SubCell"/>
</dbReference>
<comment type="caution">
    <text evidence="9">The sequence shown here is derived from an EMBL/GenBank/DDBJ whole genome shotgun (WGS) entry which is preliminary data.</text>
</comment>
<dbReference type="SUPFAM" id="SSF161098">
    <property type="entry name" value="MetI-like"/>
    <property type="match status" value="1"/>
</dbReference>
<comment type="subcellular location">
    <subcellularLocation>
        <location evidence="1 7">Cell membrane</location>
        <topology evidence="1 7">Multi-pass membrane protein</topology>
    </subcellularLocation>
</comment>